<evidence type="ECO:0000256" key="1">
    <source>
        <dbReference type="SAM" id="MobiDB-lite"/>
    </source>
</evidence>
<feature type="compositionally biased region" description="Polar residues" evidence="1">
    <location>
        <begin position="61"/>
        <end position="71"/>
    </location>
</feature>
<dbReference type="AlphaFoldDB" id="A0A8K0P960"/>
<dbReference type="EMBL" id="KZ308893">
    <property type="protein sequence ID" value="KAG8235249.1"/>
    <property type="molecule type" value="Genomic_DNA"/>
</dbReference>
<dbReference type="OrthoDB" id="125347at2759"/>
<gene>
    <name evidence="2" type="ORF">J437_LFUL014736</name>
</gene>
<evidence type="ECO:0000313" key="3">
    <source>
        <dbReference type="Proteomes" id="UP000792457"/>
    </source>
</evidence>
<name>A0A8K0P960_LADFU</name>
<dbReference type="Proteomes" id="UP000792457">
    <property type="component" value="Unassembled WGS sequence"/>
</dbReference>
<reference evidence="2" key="2">
    <citation type="submission" date="2017-10" db="EMBL/GenBank/DDBJ databases">
        <title>Ladona fulva Genome sequencing and assembly.</title>
        <authorList>
            <person name="Murali S."/>
            <person name="Richards S."/>
            <person name="Bandaranaike D."/>
            <person name="Bellair M."/>
            <person name="Blankenburg K."/>
            <person name="Chao H."/>
            <person name="Dinh H."/>
            <person name="Doddapaneni H."/>
            <person name="Dugan-Rocha S."/>
            <person name="Elkadiri S."/>
            <person name="Gnanaolivu R."/>
            <person name="Hernandez B."/>
            <person name="Skinner E."/>
            <person name="Javaid M."/>
            <person name="Lee S."/>
            <person name="Li M."/>
            <person name="Ming W."/>
            <person name="Munidasa M."/>
            <person name="Muniz J."/>
            <person name="Nguyen L."/>
            <person name="Hughes D."/>
            <person name="Osuji N."/>
            <person name="Pu L.-L."/>
            <person name="Puazo M."/>
            <person name="Qu C."/>
            <person name="Quiroz J."/>
            <person name="Raj R."/>
            <person name="Weissenberger G."/>
            <person name="Xin Y."/>
            <person name="Zou X."/>
            <person name="Han Y."/>
            <person name="Worley K."/>
            <person name="Muzny D."/>
            <person name="Gibbs R."/>
        </authorList>
    </citation>
    <scope>NUCLEOTIDE SEQUENCE</scope>
    <source>
        <strain evidence="2">Sampled in the wild</strain>
    </source>
</reference>
<accession>A0A8K0P960</accession>
<sequence>MSLSKPSFYKSLTLAEKIGDGGSYEGTKELKELRTFEFPLTRYQQTFWTVKDSEKDRKCRTAQTSKTSNENGAVAQRDAEKWRKDMEEVIQDMEPKHIPNMDDMRLFYKCTSDKTLAFKNEKCNGGKLSKERVTLLVVANTDGSKMLEKPCQRLKNQLIPIVLNNLNLCQRSLYPAKKLG</sequence>
<proteinExistence type="predicted"/>
<evidence type="ECO:0000313" key="2">
    <source>
        <dbReference type="EMBL" id="KAG8235249.1"/>
    </source>
</evidence>
<keyword evidence="3" id="KW-1185">Reference proteome</keyword>
<reference evidence="2" key="1">
    <citation type="submission" date="2013-04" db="EMBL/GenBank/DDBJ databases">
        <authorList>
            <person name="Qu J."/>
            <person name="Murali S.C."/>
            <person name="Bandaranaike D."/>
            <person name="Bellair M."/>
            <person name="Blankenburg K."/>
            <person name="Chao H."/>
            <person name="Dinh H."/>
            <person name="Doddapaneni H."/>
            <person name="Downs B."/>
            <person name="Dugan-Rocha S."/>
            <person name="Elkadiri S."/>
            <person name="Gnanaolivu R.D."/>
            <person name="Hernandez B."/>
            <person name="Javaid M."/>
            <person name="Jayaseelan J.C."/>
            <person name="Lee S."/>
            <person name="Li M."/>
            <person name="Ming W."/>
            <person name="Munidasa M."/>
            <person name="Muniz J."/>
            <person name="Nguyen L."/>
            <person name="Ongeri F."/>
            <person name="Osuji N."/>
            <person name="Pu L.-L."/>
            <person name="Puazo M."/>
            <person name="Qu C."/>
            <person name="Quiroz J."/>
            <person name="Raj R."/>
            <person name="Weissenberger G."/>
            <person name="Xin Y."/>
            <person name="Zou X."/>
            <person name="Han Y."/>
            <person name="Richards S."/>
            <person name="Worley K."/>
            <person name="Muzny D."/>
            <person name="Gibbs R."/>
        </authorList>
    </citation>
    <scope>NUCLEOTIDE SEQUENCE</scope>
    <source>
        <strain evidence="2">Sampled in the wild</strain>
    </source>
</reference>
<feature type="region of interest" description="Disordered" evidence="1">
    <location>
        <begin position="59"/>
        <end position="78"/>
    </location>
</feature>
<protein>
    <submittedName>
        <fullName evidence="2">Uncharacterized protein</fullName>
    </submittedName>
</protein>
<organism evidence="2 3">
    <name type="scientific">Ladona fulva</name>
    <name type="common">Scarce chaser dragonfly</name>
    <name type="synonym">Libellula fulva</name>
    <dbReference type="NCBI Taxonomy" id="123851"/>
    <lineage>
        <taxon>Eukaryota</taxon>
        <taxon>Metazoa</taxon>
        <taxon>Ecdysozoa</taxon>
        <taxon>Arthropoda</taxon>
        <taxon>Hexapoda</taxon>
        <taxon>Insecta</taxon>
        <taxon>Pterygota</taxon>
        <taxon>Palaeoptera</taxon>
        <taxon>Odonata</taxon>
        <taxon>Epiprocta</taxon>
        <taxon>Anisoptera</taxon>
        <taxon>Libelluloidea</taxon>
        <taxon>Libellulidae</taxon>
        <taxon>Ladona</taxon>
    </lineage>
</organism>
<comment type="caution">
    <text evidence="2">The sequence shown here is derived from an EMBL/GenBank/DDBJ whole genome shotgun (WGS) entry which is preliminary data.</text>
</comment>